<evidence type="ECO:0000313" key="2">
    <source>
        <dbReference type="EMBL" id="GMN48182.1"/>
    </source>
</evidence>
<organism evidence="2 3">
    <name type="scientific">Ficus carica</name>
    <name type="common">Common fig</name>
    <dbReference type="NCBI Taxonomy" id="3494"/>
    <lineage>
        <taxon>Eukaryota</taxon>
        <taxon>Viridiplantae</taxon>
        <taxon>Streptophyta</taxon>
        <taxon>Embryophyta</taxon>
        <taxon>Tracheophyta</taxon>
        <taxon>Spermatophyta</taxon>
        <taxon>Magnoliopsida</taxon>
        <taxon>eudicotyledons</taxon>
        <taxon>Gunneridae</taxon>
        <taxon>Pentapetalae</taxon>
        <taxon>rosids</taxon>
        <taxon>fabids</taxon>
        <taxon>Rosales</taxon>
        <taxon>Moraceae</taxon>
        <taxon>Ficeae</taxon>
        <taxon>Ficus</taxon>
    </lineage>
</organism>
<protein>
    <submittedName>
        <fullName evidence="2">Uncharacterized protein</fullName>
    </submittedName>
</protein>
<dbReference type="EMBL" id="BTGU01000027">
    <property type="protein sequence ID" value="GMN48182.1"/>
    <property type="molecule type" value="Genomic_DNA"/>
</dbReference>
<feature type="region of interest" description="Disordered" evidence="1">
    <location>
        <begin position="40"/>
        <end position="67"/>
    </location>
</feature>
<evidence type="ECO:0000256" key="1">
    <source>
        <dbReference type="SAM" id="MobiDB-lite"/>
    </source>
</evidence>
<keyword evidence="3" id="KW-1185">Reference proteome</keyword>
<dbReference type="Proteomes" id="UP001187192">
    <property type="component" value="Unassembled WGS sequence"/>
</dbReference>
<evidence type="ECO:0000313" key="3">
    <source>
        <dbReference type="Proteomes" id="UP001187192"/>
    </source>
</evidence>
<name>A0AA88A7X2_FICCA</name>
<comment type="caution">
    <text evidence="2">The sequence shown here is derived from an EMBL/GenBank/DDBJ whole genome shotgun (WGS) entry which is preliminary data.</text>
</comment>
<dbReference type="AlphaFoldDB" id="A0AA88A7X2"/>
<proteinExistence type="predicted"/>
<reference evidence="2" key="1">
    <citation type="submission" date="2023-07" db="EMBL/GenBank/DDBJ databases">
        <title>draft genome sequence of fig (Ficus carica).</title>
        <authorList>
            <person name="Takahashi T."/>
            <person name="Nishimura K."/>
        </authorList>
    </citation>
    <scope>NUCLEOTIDE SEQUENCE</scope>
</reference>
<dbReference type="Gramene" id="FCD_00029749-RA">
    <property type="protein sequence ID" value="FCD_00029749-RA:cds"/>
    <property type="gene ID" value="FCD_00029749"/>
</dbReference>
<gene>
    <name evidence="2" type="ORF">TIFTF001_017358</name>
</gene>
<sequence>MSATGGDIRWRGRRVAVGRDHLGFVDDGGSTGLATVNRSFAGDLQRSRTDPPWFSSPLSRRTTARRR</sequence>
<accession>A0AA88A7X2</accession>